<dbReference type="InterPro" id="IPR045058">
    <property type="entry name" value="GIMA/IAN/Toc"/>
</dbReference>
<dbReference type="GO" id="GO:0005525">
    <property type="term" value="F:GTP binding"/>
    <property type="evidence" value="ECO:0007669"/>
    <property type="project" value="UniProtKB-KW"/>
</dbReference>
<feature type="non-terminal residue" evidence="6">
    <location>
        <position position="1"/>
    </location>
</feature>
<reference evidence="6" key="1">
    <citation type="journal article" date="2021" name="Cell">
        <title>Tracing the genetic footprints of vertebrate landing in non-teleost ray-finned fishes.</title>
        <authorList>
            <person name="Bi X."/>
            <person name="Wang K."/>
            <person name="Yang L."/>
            <person name="Pan H."/>
            <person name="Jiang H."/>
            <person name="Wei Q."/>
            <person name="Fang M."/>
            <person name="Yu H."/>
            <person name="Zhu C."/>
            <person name="Cai Y."/>
            <person name="He Y."/>
            <person name="Gan X."/>
            <person name="Zeng H."/>
            <person name="Yu D."/>
            <person name="Zhu Y."/>
            <person name="Jiang H."/>
            <person name="Qiu Q."/>
            <person name="Yang H."/>
            <person name="Zhang Y.E."/>
            <person name="Wang W."/>
            <person name="Zhu M."/>
            <person name="He S."/>
            <person name="Zhang G."/>
        </authorList>
    </citation>
    <scope>NUCLEOTIDE SEQUENCE</scope>
    <source>
        <strain evidence="6">Allg_001</strain>
    </source>
</reference>
<evidence type="ECO:0000256" key="1">
    <source>
        <dbReference type="ARBA" id="ARBA00008535"/>
    </source>
</evidence>
<keyword evidence="7" id="KW-1185">Reference proteome</keyword>
<gene>
    <name evidence="6" type="primary">Gimap4_0</name>
    <name evidence="6" type="ORF">GTO95_0013808</name>
</gene>
<dbReference type="Proteomes" id="UP000736164">
    <property type="component" value="Unassembled WGS sequence"/>
</dbReference>
<evidence type="ECO:0000313" key="7">
    <source>
        <dbReference type="Proteomes" id="UP000736164"/>
    </source>
</evidence>
<evidence type="ECO:0000256" key="3">
    <source>
        <dbReference type="ARBA" id="ARBA00023134"/>
    </source>
</evidence>
<feature type="non-terminal residue" evidence="6">
    <location>
        <position position="180"/>
    </location>
</feature>
<comment type="similarity">
    <text evidence="1">Belongs to the TRAFAC class TrmE-Era-EngA-EngB-Septin-like GTPase superfamily. AIG1/Toc34/Toc159-like paraseptin GTPase family. IAN subfamily.</text>
</comment>
<feature type="domain" description="AIG1-type G" evidence="5">
    <location>
        <begin position="1"/>
        <end position="127"/>
    </location>
</feature>
<dbReference type="Gene3D" id="3.40.50.300">
    <property type="entry name" value="P-loop containing nucleotide triphosphate hydrolases"/>
    <property type="match status" value="1"/>
</dbReference>
<proteinExistence type="inferred from homology"/>
<keyword evidence="2" id="KW-0547">Nucleotide-binding</keyword>
<sequence length="180" mass="22080">MCAPGPHAFLIVIPVVPFPESFRRAVEEHLQLLGERVWRHTIVLFTWGDRLKGKTIEQHIRDTGETLQWLVEKCGERYHVLNKNLEQQTQVIMLLDKIDEMVAENKGEAFISEEILQEIERRLKQQEEELKKKYEERAREVEEKLKQEYEERERRMREEMEQRLEKEWRRREKELKEKWK</sequence>
<keyword evidence="3" id="KW-0342">GTP-binding</keyword>
<evidence type="ECO:0000256" key="4">
    <source>
        <dbReference type="SAM" id="MobiDB-lite"/>
    </source>
</evidence>
<dbReference type="EMBL" id="JAAWVO010015217">
    <property type="protein sequence ID" value="MBN3314373.1"/>
    <property type="molecule type" value="Genomic_DNA"/>
</dbReference>
<dbReference type="SUPFAM" id="SSF52540">
    <property type="entry name" value="P-loop containing nucleoside triphosphate hydrolases"/>
    <property type="match status" value="1"/>
</dbReference>
<feature type="region of interest" description="Disordered" evidence="4">
    <location>
        <begin position="150"/>
        <end position="180"/>
    </location>
</feature>
<dbReference type="PANTHER" id="PTHR10903">
    <property type="entry name" value="GTPASE, IMAP FAMILY MEMBER-RELATED"/>
    <property type="match status" value="1"/>
</dbReference>
<evidence type="ECO:0000313" key="6">
    <source>
        <dbReference type="EMBL" id="MBN3314373.1"/>
    </source>
</evidence>
<comment type="caution">
    <text evidence="6">The sequence shown here is derived from an EMBL/GenBank/DDBJ whole genome shotgun (WGS) entry which is preliminary data.</text>
</comment>
<name>A0A8J7T8W7_ATRSP</name>
<organism evidence="6 7">
    <name type="scientific">Atractosteus spatula</name>
    <name type="common">Alligator gar</name>
    <name type="synonym">Lepisosteus spatula</name>
    <dbReference type="NCBI Taxonomy" id="7917"/>
    <lineage>
        <taxon>Eukaryota</taxon>
        <taxon>Metazoa</taxon>
        <taxon>Chordata</taxon>
        <taxon>Craniata</taxon>
        <taxon>Vertebrata</taxon>
        <taxon>Euteleostomi</taxon>
        <taxon>Actinopterygii</taxon>
        <taxon>Neopterygii</taxon>
        <taxon>Holostei</taxon>
        <taxon>Semionotiformes</taxon>
        <taxon>Lepisosteidae</taxon>
        <taxon>Atractosteus</taxon>
    </lineage>
</organism>
<dbReference type="InterPro" id="IPR027417">
    <property type="entry name" value="P-loop_NTPase"/>
</dbReference>
<protein>
    <submittedName>
        <fullName evidence="6">GIMA4 GTPase</fullName>
    </submittedName>
</protein>
<evidence type="ECO:0000256" key="2">
    <source>
        <dbReference type="ARBA" id="ARBA00022741"/>
    </source>
</evidence>
<dbReference type="PANTHER" id="PTHR10903:SF107">
    <property type="entry name" value="GTPASE IMAP FAMILY MEMBER 4-LIKE-RELATED"/>
    <property type="match status" value="1"/>
</dbReference>
<dbReference type="AlphaFoldDB" id="A0A8J7T8W7"/>
<dbReference type="Pfam" id="PF04548">
    <property type="entry name" value="AIG1"/>
    <property type="match status" value="1"/>
</dbReference>
<accession>A0A8J7T8W7</accession>
<dbReference type="InterPro" id="IPR006703">
    <property type="entry name" value="G_AIG1"/>
</dbReference>
<evidence type="ECO:0000259" key="5">
    <source>
        <dbReference type="Pfam" id="PF04548"/>
    </source>
</evidence>